<dbReference type="NCBIfam" id="TIGR01446">
    <property type="entry name" value="DnaD_dom"/>
    <property type="match status" value="1"/>
</dbReference>
<evidence type="ECO:0000313" key="4">
    <source>
        <dbReference type="EMBL" id="TEB04753.1"/>
    </source>
</evidence>
<dbReference type="InterPro" id="IPR011991">
    <property type="entry name" value="ArsR-like_HTH"/>
</dbReference>
<dbReference type="CDD" id="cd00090">
    <property type="entry name" value="HTH_ARSR"/>
    <property type="match status" value="1"/>
</dbReference>
<dbReference type="Pfam" id="PF07261">
    <property type="entry name" value="DnaB_2"/>
    <property type="match status" value="1"/>
</dbReference>
<dbReference type="InterPro" id="IPR006343">
    <property type="entry name" value="DnaB/C_C"/>
</dbReference>
<evidence type="ECO:0000256" key="2">
    <source>
        <dbReference type="SAM" id="MobiDB-lite"/>
    </source>
</evidence>
<feature type="domain" description="DnaB/C C-terminal" evidence="3">
    <location>
        <begin position="242"/>
        <end position="299"/>
    </location>
</feature>
<sequence>MMNRLKRVIIKEEFVALTGDMCKAIILNQFIYWSERVNDFDKFIAEEKIRSEQSSMDMIIEPTNGWIYKTAEELSEETMLGMAPNTILRHVKALLEKGWLDERYNPNHKWDRTKQYRVNLLKINQDLVKIGYVLQDYKVELPFSKTENAFSKMENAKSILENGSSKMENRIVQNGKAIPEITTKGSFNHSSIHHKKEDDRARVKTAEGNTENVSGGVDSCVDNKSSTESVKSILKNAGFEGLPVEVEYISKWFDVLSPEMFKYAVNKAVLNGIRSLPYIAGIFEDWVKKGIRTVEQAERETRYDSILSKKKNQGQGRRFTKLPDSQVFKDHPSRQGG</sequence>
<evidence type="ECO:0000259" key="3">
    <source>
        <dbReference type="Pfam" id="PF07261"/>
    </source>
</evidence>
<dbReference type="AlphaFoldDB" id="A0A4Y7R7T5"/>
<dbReference type="PANTHER" id="PTHR37293:SF5">
    <property type="entry name" value="DNA REPLICATION PROTEIN"/>
    <property type="match status" value="1"/>
</dbReference>
<dbReference type="PANTHER" id="PTHR37293">
    <property type="entry name" value="PHAGE REPLICATION PROTEIN-RELATED"/>
    <property type="match status" value="1"/>
</dbReference>
<evidence type="ECO:0000313" key="5">
    <source>
        <dbReference type="Proteomes" id="UP000298324"/>
    </source>
</evidence>
<feature type="region of interest" description="Disordered" evidence="2">
    <location>
        <begin position="307"/>
        <end position="337"/>
    </location>
</feature>
<evidence type="ECO:0000256" key="1">
    <source>
        <dbReference type="ARBA" id="ARBA00093462"/>
    </source>
</evidence>
<keyword evidence="5" id="KW-1185">Reference proteome</keyword>
<organism evidence="4 5">
    <name type="scientific">Pelotomaculum schinkii</name>
    <dbReference type="NCBI Taxonomy" id="78350"/>
    <lineage>
        <taxon>Bacteria</taxon>
        <taxon>Bacillati</taxon>
        <taxon>Bacillota</taxon>
        <taxon>Clostridia</taxon>
        <taxon>Eubacteriales</taxon>
        <taxon>Desulfotomaculaceae</taxon>
        <taxon>Pelotomaculum</taxon>
    </lineage>
</organism>
<dbReference type="InterPro" id="IPR053162">
    <property type="entry name" value="DnaD"/>
</dbReference>
<proteinExistence type="inferred from homology"/>
<comment type="caution">
    <text evidence="4">The sequence shown here is derived from an EMBL/GenBank/DDBJ whole genome shotgun (WGS) entry which is preliminary data.</text>
</comment>
<dbReference type="EMBL" id="QFGA01000003">
    <property type="protein sequence ID" value="TEB04753.1"/>
    <property type="molecule type" value="Genomic_DNA"/>
</dbReference>
<dbReference type="SUPFAM" id="SSF158499">
    <property type="entry name" value="DnaD domain-like"/>
    <property type="match status" value="1"/>
</dbReference>
<comment type="similarity">
    <text evidence="1">Belongs to the DnaB/DnaD family.</text>
</comment>
<dbReference type="SUPFAM" id="SSF46785">
    <property type="entry name" value="Winged helix' DNA-binding domain"/>
    <property type="match status" value="1"/>
</dbReference>
<gene>
    <name evidence="4" type="ORF">Psch_03515</name>
</gene>
<dbReference type="InterPro" id="IPR034829">
    <property type="entry name" value="DnaD-like_sf"/>
</dbReference>
<reference evidence="4 5" key="1">
    <citation type="journal article" date="2018" name="Environ. Microbiol.">
        <title>Novel energy conservation strategies and behaviour of Pelotomaculum schinkii driving syntrophic propionate catabolism.</title>
        <authorList>
            <person name="Hidalgo-Ahumada C.A.P."/>
            <person name="Nobu M.K."/>
            <person name="Narihiro T."/>
            <person name="Tamaki H."/>
            <person name="Liu W.T."/>
            <person name="Kamagata Y."/>
            <person name="Stams A.J.M."/>
            <person name="Imachi H."/>
            <person name="Sousa D.Z."/>
        </authorList>
    </citation>
    <scope>NUCLEOTIDE SEQUENCE [LARGE SCALE GENOMIC DNA]</scope>
    <source>
        <strain evidence="4 5">HH</strain>
    </source>
</reference>
<feature type="compositionally biased region" description="Basic and acidic residues" evidence="2">
    <location>
        <begin position="327"/>
        <end position="337"/>
    </location>
</feature>
<name>A0A4Y7R7T5_9FIRM</name>
<accession>A0A4Y7R7T5</accession>
<protein>
    <submittedName>
        <fullName evidence="4">Replication initiation and membrane attachment</fullName>
    </submittedName>
</protein>
<dbReference type="InterPro" id="IPR036390">
    <property type="entry name" value="WH_DNA-bd_sf"/>
</dbReference>
<dbReference type="Proteomes" id="UP000298324">
    <property type="component" value="Unassembled WGS sequence"/>
</dbReference>
<dbReference type="Gene3D" id="1.10.10.630">
    <property type="entry name" value="DnaD domain-like"/>
    <property type="match status" value="1"/>
</dbReference>